<proteinExistence type="predicted"/>
<evidence type="ECO:0000256" key="2">
    <source>
        <dbReference type="ARBA" id="ARBA00022527"/>
    </source>
</evidence>
<feature type="compositionally biased region" description="Low complexity" evidence="11">
    <location>
        <begin position="26"/>
        <end position="35"/>
    </location>
</feature>
<dbReference type="SMART" id="SM00133">
    <property type="entry name" value="S_TK_X"/>
    <property type="match status" value="1"/>
</dbReference>
<dbReference type="InterPro" id="IPR017892">
    <property type="entry name" value="Pkinase_C"/>
</dbReference>
<dbReference type="GO" id="GO:0106310">
    <property type="term" value="F:protein serine kinase activity"/>
    <property type="evidence" value="ECO:0007669"/>
    <property type="project" value="RHEA"/>
</dbReference>
<evidence type="ECO:0000313" key="14">
    <source>
        <dbReference type="EMBL" id="THG99665.1"/>
    </source>
</evidence>
<evidence type="ECO:0000313" key="15">
    <source>
        <dbReference type="Proteomes" id="UP000309038"/>
    </source>
</evidence>
<dbReference type="GO" id="GO:0005524">
    <property type="term" value="F:ATP binding"/>
    <property type="evidence" value="ECO:0007669"/>
    <property type="project" value="UniProtKB-UniRule"/>
</dbReference>
<dbReference type="PROSITE" id="PS00107">
    <property type="entry name" value="PROTEIN_KINASE_ATP"/>
    <property type="match status" value="1"/>
</dbReference>
<dbReference type="AlphaFoldDB" id="A0A4S4KMC9"/>
<evidence type="ECO:0000259" key="13">
    <source>
        <dbReference type="PROSITE" id="PS51285"/>
    </source>
</evidence>
<dbReference type="InterPro" id="IPR011009">
    <property type="entry name" value="Kinase-like_dom_sf"/>
</dbReference>
<evidence type="ECO:0000256" key="4">
    <source>
        <dbReference type="ARBA" id="ARBA00022679"/>
    </source>
</evidence>
<feature type="domain" description="AGC-kinase C-terminal" evidence="13">
    <location>
        <begin position="480"/>
        <end position="551"/>
    </location>
</feature>
<protein>
    <recommendedName>
        <fullName evidence="1">non-specific serine/threonine protein kinase</fullName>
        <ecNumber evidence="1">2.7.11.1</ecNumber>
    </recommendedName>
</protein>
<dbReference type="InterPro" id="IPR008271">
    <property type="entry name" value="Ser/Thr_kinase_AS"/>
</dbReference>
<sequence length="551" mass="61425">MSWKLGKSKSKQSPNLSIQDLEARSTTPTPGNPNGKPMTRSGLLTIRVLWAEGLSVPGGAVPPAVQAALSSQQAKVAASVSPSSVTQQRLASKRSNRDSVQRTQCWWLPYLVMEFEVNQVLITPLGGDLTKPLYMYETTFDVSRHSEMSIQCYLRTEEPTRGGDGIADDMGNDTFMGGVRFTPDFENTSTQDQWFDLAGSTGKIHIGVTFKPSSGASLTIDDFELITVIGKGSFGKVMQVRKRDTSRIYALKTIRKQHIVERGEITHTLAERLVLARVNNPFIVPLKFSFQSEQKLYLVLAFVNGGELFHHLQREQRFNEERARFYSAELLLALEHLHELDVVYRDLKPENILLDYTGHIALCDFGLCKLNMKDSDTTNTFCGTPEYLAPEILSGQGYNKTIDWWTLGVLLYEMLSGLPPFYDENTDQMYQKILQNPLVFGDEIGSQARSILTGLLTRDPTQRLGVNGADEIKKHPFFAKNIDFDKLLAKKIQPPFKPSVASPVDVSNFDTVFTAEAPLDSVVEGSQLSQTVQDQFAGFSYNGTNMPVSPI</sequence>
<dbReference type="SMART" id="SM00220">
    <property type="entry name" value="S_TKc"/>
    <property type="match status" value="1"/>
</dbReference>
<dbReference type="Proteomes" id="UP000309038">
    <property type="component" value="Unassembled WGS sequence"/>
</dbReference>
<dbReference type="EC" id="2.7.11.1" evidence="1"/>
<evidence type="ECO:0000256" key="6">
    <source>
        <dbReference type="ARBA" id="ARBA00022777"/>
    </source>
</evidence>
<dbReference type="GO" id="GO:0004674">
    <property type="term" value="F:protein serine/threonine kinase activity"/>
    <property type="evidence" value="ECO:0007669"/>
    <property type="project" value="UniProtKB-KW"/>
</dbReference>
<evidence type="ECO:0000256" key="11">
    <source>
        <dbReference type="SAM" id="MobiDB-lite"/>
    </source>
</evidence>
<keyword evidence="4" id="KW-0808">Transferase</keyword>
<keyword evidence="15" id="KW-1185">Reference proteome</keyword>
<dbReference type="SUPFAM" id="SSF56112">
    <property type="entry name" value="Protein kinase-like (PK-like)"/>
    <property type="match status" value="1"/>
</dbReference>
<dbReference type="EMBL" id="SGPJ01000072">
    <property type="protein sequence ID" value="THG99665.1"/>
    <property type="molecule type" value="Genomic_DNA"/>
</dbReference>
<keyword evidence="6" id="KW-0418">Kinase</keyword>
<dbReference type="PROSITE" id="PS00108">
    <property type="entry name" value="PROTEIN_KINASE_ST"/>
    <property type="match status" value="1"/>
</dbReference>
<dbReference type="PROSITE" id="PS50011">
    <property type="entry name" value="PROTEIN_KINASE_DOM"/>
    <property type="match status" value="1"/>
</dbReference>
<dbReference type="InterPro" id="IPR000961">
    <property type="entry name" value="AGC-kinase_C"/>
</dbReference>
<evidence type="ECO:0000256" key="3">
    <source>
        <dbReference type="ARBA" id="ARBA00022553"/>
    </source>
</evidence>
<gene>
    <name evidence="14" type="ORF">EW026_g2718</name>
</gene>
<comment type="catalytic activity">
    <reaction evidence="9">
        <text>L-seryl-[protein] + ATP = O-phospho-L-seryl-[protein] + ADP + H(+)</text>
        <dbReference type="Rhea" id="RHEA:17989"/>
        <dbReference type="Rhea" id="RHEA-COMP:9863"/>
        <dbReference type="Rhea" id="RHEA-COMP:11604"/>
        <dbReference type="ChEBI" id="CHEBI:15378"/>
        <dbReference type="ChEBI" id="CHEBI:29999"/>
        <dbReference type="ChEBI" id="CHEBI:30616"/>
        <dbReference type="ChEBI" id="CHEBI:83421"/>
        <dbReference type="ChEBI" id="CHEBI:456216"/>
        <dbReference type="EC" id="2.7.11.1"/>
    </reaction>
</comment>
<evidence type="ECO:0000256" key="10">
    <source>
        <dbReference type="PROSITE-ProRule" id="PRU10141"/>
    </source>
</evidence>
<keyword evidence="7 10" id="KW-0067">ATP-binding</keyword>
<dbReference type="Pfam" id="PF00069">
    <property type="entry name" value="Pkinase"/>
    <property type="match status" value="1"/>
</dbReference>
<feature type="domain" description="Protein kinase" evidence="12">
    <location>
        <begin position="223"/>
        <end position="478"/>
    </location>
</feature>
<dbReference type="FunFam" id="1.10.510.10:FF:000008">
    <property type="entry name" value="Non-specific serine/threonine protein kinase"/>
    <property type="match status" value="1"/>
</dbReference>
<dbReference type="Pfam" id="PF00433">
    <property type="entry name" value="Pkinase_C"/>
    <property type="match status" value="1"/>
</dbReference>
<comment type="catalytic activity">
    <reaction evidence="8">
        <text>L-threonyl-[protein] + ATP = O-phospho-L-threonyl-[protein] + ADP + H(+)</text>
        <dbReference type="Rhea" id="RHEA:46608"/>
        <dbReference type="Rhea" id="RHEA-COMP:11060"/>
        <dbReference type="Rhea" id="RHEA-COMP:11605"/>
        <dbReference type="ChEBI" id="CHEBI:15378"/>
        <dbReference type="ChEBI" id="CHEBI:30013"/>
        <dbReference type="ChEBI" id="CHEBI:30616"/>
        <dbReference type="ChEBI" id="CHEBI:61977"/>
        <dbReference type="ChEBI" id="CHEBI:456216"/>
        <dbReference type="EC" id="2.7.11.1"/>
    </reaction>
</comment>
<comment type="caution">
    <text evidence="14">The sequence shown here is derived from an EMBL/GenBank/DDBJ whole genome shotgun (WGS) entry which is preliminary data.</text>
</comment>
<dbReference type="FunFam" id="3.30.200.20:FF:000048">
    <property type="entry name" value="Non-specific serine/threonine protein kinase"/>
    <property type="match status" value="1"/>
</dbReference>
<keyword evidence="3" id="KW-0597">Phosphoprotein</keyword>
<feature type="compositionally biased region" description="Basic residues" evidence="11">
    <location>
        <begin position="1"/>
        <end position="10"/>
    </location>
</feature>
<evidence type="ECO:0000256" key="8">
    <source>
        <dbReference type="ARBA" id="ARBA00047899"/>
    </source>
</evidence>
<keyword evidence="2" id="KW-0723">Serine/threonine-protein kinase</keyword>
<dbReference type="InterPro" id="IPR017441">
    <property type="entry name" value="Protein_kinase_ATP_BS"/>
</dbReference>
<feature type="binding site" evidence="10">
    <location>
        <position position="256"/>
    </location>
    <ligand>
        <name>ATP</name>
        <dbReference type="ChEBI" id="CHEBI:30616"/>
    </ligand>
</feature>
<feature type="region of interest" description="Disordered" evidence="11">
    <location>
        <begin position="1"/>
        <end position="38"/>
    </location>
</feature>
<evidence type="ECO:0000259" key="12">
    <source>
        <dbReference type="PROSITE" id="PS50011"/>
    </source>
</evidence>
<evidence type="ECO:0000256" key="9">
    <source>
        <dbReference type="ARBA" id="ARBA00048679"/>
    </source>
</evidence>
<dbReference type="PANTHER" id="PTHR24351">
    <property type="entry name" value="RIBOSOMAL PROTEIN S6 KINASE"/>
    <property type="match status" value="1"/>
</dbReference>
<evidence type="ECO:0000256" key="7">
    <source>
        <dbReference type="ARBA" id="ARBA00022840"/>
    </source>
</evidence>
<name>A0A4S4KMC9_9APHY</name>
<dbReference type="Gene3D" id="1.10.510.10">
    <property type="entry name" value="Transferase(Phosphotransferase) domain 1"/>
    <property type="match status" value="1"/>
</dbReference>
<organism evidence="14 15">
    <name type="scientific">Hermanssonia centrifuga</name>
    <dbReference type="NCBI Taxonomy" id="98765"/>
    <lineage>
        <taxon>Eukaryota</taxon>
        <taxon>Fungi</taxon>
        <taxon>Dikarya</taxon>
        <taxon>Basidiomycota</taxon>
        <taxon>Agaricomycotina</taxon>
        <taxon>Agaricomycetes</taxon>
        <taxon>Polyporales</taxon>
        <taxon>Meruliaceae</taxon>
        <taxon>Hermanssonia</taxon>
    </lineage>
</organism>
<evidence type="ECO:0000256" key="1">
    <source>
        <dbReference type="ARBA" id="ARBA00012513"/>
    </source>
</evidence>
<dbReference type="Gene3D" id="3.30.200.20">
    <property type="entry name" value="Phosphorylase Kinase, domain 1"/>
    <property type="match status" value="1"/>
</dbReference>
<dbReference type="CDD" id="cd11651">
    <property type="entry name" value="YPK1_N_like"/>
    <property type="match status" value="1"/>
</dbReference>
<evidence type="ECO:0000256" key="5">
    <source>
        <dbReference type="ARBA" id="ARBA00022741"/>
    </source>
</evidence>
<dbReference type="PROSITE" id="PS51285">
    <property type="entry name" value="AGC_KINASE_CTER"/>
    <property type="match status" value="1"/>
</dbReference>
<reference evidence="14 15" key="1">
    <citation type="submission" date="2019-02" db="EMBL/GenBank/DDBJ databases">
        <title>Genome sequencing of the rare red list fungi Phlebia centrifuga.</title>
        <authorList>
            <person name="Buettner E."/>
            <person name="Kellner H."/>
        </authorList>
    </citation>
    <scope>NUCLEOTIDE SEQUENCE [LARGE SCALE GENOMIC DNA]</scope>
    <source>
        <strain evidence="14 15">DSM 108282</strain>
    </source>
</reference>
<keyword evidence="5 10" id="KW-0547">Nucleotide-binding</keyword>
<dbReference type="InterPro" id="IPR000719">
    <property type="entry name" value="Prot_kinase_dom"/>
</dbReference>
<accession>A0A4S4KMC9</accession>